<gene>
    <name evidence="10" type="ORF">BDZ85DRAFT_275566</name>
</gene>
<evidence type="ECO:0008006" key="12">
    <source>
        <dbReference type="Google" id="ProtNLM"/>
    </source>
</evidence>
<keyword evidence="3" id="KW-0445">Lipid transport</keyword>
<keyword evidence="11" id="KW-1185">Reference proteome</keyword>
<feature type="compositionally biased region" description="Basic and acidic residues" evidence="4">
    <location>
        <begin position="578"/>
        <end position="597"/>
    </location>
</feature>
<feature type="region of interest" description="Disordered" evidence="4">
    <location>
        <begin position="1413"/>
        <end position="1457"/>
    </location>
</feature>
<dbReference type="GO" id="GO:0045324">
    <property type="term" value="P:late endosome to vacuole transport"/>
    <property type="evidence" value="ECO:0007669"/>
    <property type="project" value="TreeGrafter"/>
</dbReference>
<feature type="compositionally biased region" description="Acidic residues" evidence="4">
    <location>
        <begin position="598"/>
        <end position="615"/>
    </location>
</feature>
<dbReference type="PANTHER" id="PTHR16166:SF93">
    <property type="entry name" value="INTERMEMBRANE LIPID TRANSFER PROTEIN VPS13"/>
    <property type="match status" value="1"/>
</dbReference>
<evidence type="ECO:0000259" key="7">
    <source>
        <dbReference type="Pfam" id="PF25033"/>
    </source>
</evidence>
<comment type="similarity">
    <text evidence="1">Belongs to the VPS13 family.</text>
</comment>
<feature type="region of interest" description="Disordered" evidence="4">
    <location>
        <begin position="1604"/>
        <end position="1641"/>
    </location>
</feature>
<keyword evidence="5" id="KW-1133">Transmembrane helix</keyword>
<keyword evidence="2" id="KW-0813">Transport</keyword>
<feature type="compositionally biased region" description="Polar residues" evidence="4">
    <location>
        <begin position="1806"/>
        <end position="1827"/>
    </location>
</feature>
<feature type="region of interest" description="Disordered" evidence="4">
    <location>
        <begin position="862"/>
        <end position="942"/>
    </location>
</feature>
<dbReference type="InterPro" id="IPR056747">
    <property type="entry name" value="VPS13-like_M"/>
</dbReference>
<feature type="compositionally biased region" description="Basic and acidic residues" evidence="4">
    <location>
        <begin position="1769"/>
        <end position="1779"/>
    </location>
</feature>
<evidence type="ECO:0000256" key="2">
    <source>
        <dbReference type="ARBA" id="ARBA00022448"/>
    </source>
</evidence>
<dbReference type="InterPro" id="IPR009543">
    <property type="entry name" value="VPS13_VAB"/>
</dbReference>
<reference evidence="11" key="1">
    <citation type="journal article" date="2020" name="Stud. Mycol.">
        <title>101 Dothideomycetes genomes: A test case for predicting lifestyles and emergence of pathogens.</title>
        <authorList>
            <person name="Haridas S."/>
            <person name="Albert R."/>
            <person name="Binder M."/>
            <person name="Bloem J."/>
            <person name="LaButti K."/>
            <person name="Salamov A."/>
            <person name="Andreopoulos B."/>
            <person name="Baker S."/>
            <person name="Barry K."/>
            <person name="Bills G."/>
            <person name="Bluhm B."/>
            <person name="Cannon C."/>
            <person name="Castanera R."/>
            <person name="Culley D."/>
            <person name="Daum C."/>
            <person name="Ezra D."/>
            <person name="Gonzalez J."/>
            <person name="Henrissat B."/>
            <person name="Kuo A."/>
            <person name="Liang C."/>
            <person name="Lipzen A."/>
            <person name="Lutzoni F."/>
            <person name="Magnuson J."/>
            <person name="Mondo S."/>
            <person name="Nolan M."/>
            <person name="Ohm R."/>
            <person name="Pangilinan J."/>
            <person name="Park H.-J."/>
            <person name="Ramirez L."/>
            <person name="Alfaro M."/>
            <person name="Sun H."/>
            <person name="Tritt A."/>
            <person name="Yoshinaga Y."/>
            <person name="Zwiers L.-H."/>
            <person name="Turgeon B."/>
            <person name="Goodwin S."/>
            <person name="Spatafora J."/>
            <person name="Crous P."/>
            <person name="Grigoriev I."/>
        </authorList>
    </citation>
    <scope>NUCLEOTIDE SEQUENCE [LARGE SCALE GENOMIC DNA]</scope>
    <source>
        <strain evidence="11">CECT 20119</strain>
    </source>
</reference>
<feature type="compositionally biased region" description="Basic and acidic residues" evidence="4">
    <location>
        <begin position="562"/>
        <end position="571"/>
    </location>
</feature>
<keyword evidence="5" id="KW-0472">Membrane</keyword>
<dbReference type="GO" id="GO:0006869">
    <property type="term" value="P:lipid transport"/>
    <property type="evidence" value="ECO:0007669"/>
    <property type="project" value="UniProtKB-KW"/>
</dbReference>
<accession>A0A6A6G3Z3</accession>
<dbReference type="Pfam" id="PF25036">
    <property type="entry name" value="VPS13_VAB"/>
    <property type="match status" value="1"/>
</dbReference>
<evidence type="ECO:0000256" key="1">
    <source>
        <dbReference type="ARBA" id="ARBA00006545"/>
    </source>
</evidence>
<dbReference type="OrthoDB" id="428159at2759"/>
<feature type="compositionally biased region" description="Polar residues" evidence="4">
    <location>
        <begin position="1423"/>
        <end position="1450"/>
    </location>
</feature>
<dbReference type="Proteomes" id="UP000799538">
    <property type="component" value="Unassembled WGS sequence"/>
</dbReference>
<dbReference type="GO" id="GO:0007005">
    <property type="term" value="P:mitochondrion organization"/>
    <property type="evidence" value="ECO:0007669"/>
    <property type="project" value="TreeGrafter"/>
</dbReference>
<evidence type="ECO:0000313" key="11">
    <source>
        <dbReference type="Proteomes" id="UP000799538"/>
    </source>
</evidence>
<feature type="domain" description="VPS13-like middle region" evidence="7">
    <location>
        <begin position="1134"/>
        <end position="1935"/>
    </location>
</feature>
<organism evidence="10 11">
    <name type="scientific">Elsinoe ampelina</name>
    <dbReference type="NCBI Taxonomy" id="302913"/>
    <lineage>
        <taxon>Eukaryota</taxon>
        <taxon>Fungi</taxon>
        <taxon>Dikarya</taxon>
        <taxon>Ascomycota</taxon>
        <taxon>Pezizomycotina</taxon>
        <taxon>Dothideomycetes</taxon>
        <taxon>Dothideomycetidae</taxon>
        <taxon>Myriangiales</taxon>
        <taxon>Elsinoaceae</taxon>
        <taxon>Elsinoe</taxon>
    </lineage>
</organism>
<evidence type="ECO:0000259" key="9">
    <source>
        <dbReference type="Pfam" id="PF25037"/>
    </source>
</evidence>
<feature type="region of interest" description="Disordered" evidence="4">
    <location>
        <begin position="1767"/>
        <end position="1829"/>
    </location>
</feature>
<proteinExistence type="inferred from homology"/>
<feature type="region of interest" description="Disordered" evidence="4">
    <location>
        <begin position="1090"/>
        <end position="1116"/>
    </location>
</feature>
<dbReference type="InterPro" id="IPR026854">
    <property type="entry name" value="VPS13_N"/>
</dbReference>
<dbReference type="InterPro" id="IPR056748">
    <property type="entry name" value="VPS13-like_C"/>
</dbReference>
<dbReference type="GO" id="GO:0045053">
    <property type="term" value="P:protein retention in Golgi apparatus"/>
    <property type="evidence" value="ECO:0007669"/>
    <property type="project" value="TreeGrafter"/>
</dbReference>
<dbReference type="GO" id="GO:0006623">
    <property type="term" value="P:protein targeting to vacuole"/>
    <property type="evidence" value="ECO:0007669"/>
    <property type="project" value="TreeGrafter"/>
</dbReference>
<evidence type="ECO:0000259" key="6">
    <source>
        <dbReference type="Pfam" id="PF12624"/>
    </source>
</evidence>
<feature type="compositionally biased region" description="Acidic residues" evidence="4">
    <location>
        <begin position="1604"/>
        <end position="1618"/>
    </location>
</feature>
<feature type="domain" description="Chorein N-terminal" evidence="6">
    <location>
        <begin position="1"/>
        <end position="950"/>
    </location>
</feature>
<feature type="domain" description="Vacuolar protein sorting-associated protein 13 VPS13 adaptor binding" evidence="8">
    <location>
        <begin position="2003"/>
        <end position="2576"/>
    </location>
</feature>
<dbReference type="Pfam" id="PF25033">
    <property type="entry name" value="VPS13_M"/>
    <property type="match status" value="1"/>
</dbReference>
<feature type="compositionally biased region" description="Basic and acidic residues" evidence="4">
    <location>
        <begin position="879"/>
        <end position="898"/>
    </location>
</feature>
<dbReference type="EMBL" id="ML992512">
    <property type="protein sequence ID" value="KAF2220461.1"/>
    <property type="molecule type" value="Genomic_DNA"/>
</dbReference>
<feature type="compositionally biased region" description="Basic and acidic residues" evidence="4">
    <location>
        <begin position="1097"/>
        <end position="1107"/>
    </location>
</feature>
<dbReference type="Pfam" id="PF12624">
    <property type="entry name" value="VPS13_N"/>
    <property type="match status" value="1"/>
</dbReference>
<evidence type="ECO:0000313" key="10">
    <source>
        <dbReference type="EMBL" id="KAF2220461.1"/>
    </source>
</evidence>
<evidence type="ECO:0000256" key="3">
    <source>
        <dbReference type="ARBA" id="ARBA00023055"/>
    </source>
</evidence>
<dbReference type="PANTHER" id="PTHR16166">
    <property type="entry name" value="VACUOLAR PROTEIN SORTING-ASSOCIATED PROTEIN VPS13"/>
    <property type="match status" value="1"/>
</dbReference>
<protein>
    <recommendedName>
        <fullName evidence="12">Vacuolar protein sorting-associated protein</fullName>
    </recommendedName>
</protein>
<feature type="domain" description="Intermembrane lipid transfer protein VPS13-like C-terminal" evidence="9">
    <location>
        <begin position="3099"/>
        <end position="3221"/>
    </location>
</feature>
<keyword evidence="5" id="KW-0812">Transmembrane</keyword>
<dbReference type="Pfam" id="PF25037">
    <property type="entry name" value="VPS13_C"/>
    <property type="match status" value="1"/>
</dbReference>
<feature type="transmembrane region" description="Helical" evidence="5">
    <location>
        <begin position="3413"/>
        <end position="3432"/>
    </location>
</feature>
<evidence type="ECO:0000256" key="4">
    <source>
        <dbReference type="SAM" id="MobiDB-lite"/>
    </source>
</evidence>
<name>A0A6A6G3Z3_9PEZI</name>
<dbReference type="InterPro" id="IPR026847">
    <property type="entry name" value="VPS13"/>
</dbReference>
<sequence>MLEGLVAQLLNRFLGMYVRNFDPKQLNVGIWSGDVKLRNLELRREALDQLKLPINVIEGHVGVLTLSIPWSNLRGKPVRVNIEDVFLLAAPKEDQEYDADEEDRRAHSLKMEKLDSAELLKERNTEGMSQEEQAKNQSFTASLTTAIVDNVQISVKNVHVRYEDSISDPGHPFAVGITLQELSAVSTDENWKPTFIQSTSGTTHKLATLGALALYWDTDVELLGSGKGSQTAEEQGLDHEKTLEKLKEMIAKKDAKDFKDHQYILKPVTGRAGLEMDKTGKTDRPKVKARLLFNELGFILDDDQYRDALRVVDLFHYFTRHQEYRNLQPKAGPKEDPRAWLQFAGKAVLDKIHDRNKQWSWAYLKERRDDRIRYIELFKKKKKEEKLTPDEAKELDALEHKLSYEDLRFWRSLGRNQLRKENVGVKKQPQKQTWSQWVWGGGQKQDQHSDEAQMTEEQRKELYSAIDFDEKKQLAEDVDMPKEAVKLQVDMSLREGSFTLKRDPHGRDNEMLKLVFQGLDTKFLQRTDSTLLELSLDAMSLMDGTTPDNLFEQALRVKESKLDSDEGRIEDVTDEEDSKAAAHEESKREKNKLKEGTDGETEDDQEDEDDDEPPEEPFFAMAFEKNPLSGKADTALSVKLKAMEFVYNPRFIVEVAKFFKPPERHMESIGALMESAGSAVEGLRQQTRAGLEYALQEHKTIDAKLDLQAPLIIVPDSVTKQSSICMILDAGHIAVRSELIDKDTLSDIQSKQKQQYTEDDFRKLETLMYDKFIVTLDSTQVLIGPSIDDTRHQLDEQDPNKSYHVVERINMEFKVEICIVPKAVDLTKFRIAGHLPVLHASVSDAKYKSLMKLLEVAIPKFESNEPEPSDKSTQGKTSPDAKRKSISHRDSVAARDRSSSFQFSAQKHEIVMEDDSDHDEKGKRQKYRKASQGDKQEPNLNQRNFEFKFTVDKLRGSLYRADPSGKKPDELLVDLIAEHFYLEFYQRPFDMVAEVKLRKLAVEDHVEENPSSEFKNLISSHDVFTNKDEDLFSLKFIKVNKEHPKFMSEYEGFAMNLDVAVSTINLLVTRRTLLTLLDFVLATFTNQNPSEQQQLQSKEDAQKKDQDSVPAQAQEPDKIRVKARLKRISVTLNDDGFKLATLSLNSAEVVVLLLGKTMRVGARLGNLSLVDDVNQGVSESSPLRQLVSIEGKELADFSYETFDPESEAYPGHDTAIKLQSGSLKINFITEPFRKIMNFGVKFGKMQAIFNAARQAAANQAQSIQQRASKMHFDINIKTPIVAFPRVITMEDSVERDNVVAYLGEIYAKNEFMPIDDSKDAVVANKLSAGIHNIRLTSNIHYEDNESEELEMIDKVDLDFKIASAEHRTGAKRPDTEIEGSMSNMNLKITEAQMKFIMELTKSIPAAFATDPDEEIEEDVNEELPTSTTEQAKSAMTSPTSAGSDQETSVSHLGPELGEPEEAWTKLDLIFKVGTIGLELISGSVEKPVGDLAAASLSKFSLNETSVKLRMVSDGALESELLVQSFTIMDTRTKEKNKFRKVMSLINTDVKQQFMASVSISGGKDRSLVALLTIDSPRIILALDHLFALQRFVSEGLKQDEPLVVDEDEDESIAGETDDTNSASGESAMVEQQSLKKQDDDKQGAMSISYRVNIVDAQIVLIANPAITSSEAIVLGVKQVLVSQQHAMTLQVDKVGMFLCRMDKFETTQLRILDDFSIQTSLDMRSKSNESSLMNIEVDIEPLVLRLSLRDILLAMQIFQRASAIQGTGDDQKMAEEGPKKLKQVKAASQKATSTKKARSSKPVAKTISTTKKSTVASKPQQPGSQGSAILKREEMKVNFDGMRVVLIGDTHELPILDWSVKKFGVEVRDWSGPMTADTHIDTFFNVFNFSKSAWEPLIEPWQLGFHMSKSQHPDKLSVELYSRKSMEITLTSASIALFSKSAQFLSGDEDVLSKPRGMEAPFRVRNYTGFDLNIWAHSEKGDEGNAAKLTDGEEIPWRFEDPSTTRETLSPEGATGLVGVKLEDSGFDSIDRIPVNREGESLYNLRPRRDKVQHRLMVEVALGADNVKNIIFRSPLLVENNTQVPIEIGVLDTAEGHLSKIDKIAPGDSRPAPVGAAYMHSLVVRPDPGFGYAWSSERLFWKDMLKRPVGAITCKSESQDSSPPFYFQMQSVFDKKDPLTAVYPYQRIKLSAPIEIQNLLPYDFKYRVYDKNTKKDWTNFLRRGGVSPVHVVELSHLLLMSVDMQDTPFKPSDFAIINSSNREDFNREKSITVKDKNNLELRLNLHYYNVPDSGGAFKVTVHSPYVVLNRTGLELDVRSKAYFGGTKSAAGQNTFNNTDDSQRATPFMFSFPTDDRKNRALLKVAGSQWSKPVSFDAIGSTTDVAFPAETGRSEMHCGLTVEEGEGKYKLTKVVTLAPRFVVKNRLGEELNIREPGSSEVTTLKAGALHPLRYLKQTTGQQLCLCFPGVNNTWSSPFNIANVGSVHVKLSKSGERQKLIRVEILMEQATIFLHVSFESKHWPFSMRNESDTEFLFWQANPNVDEDEDDRTSGWKPIRYRLPPRSIMPYAWDYPAAKAKNLVLSANKKERHVKLQEIGNLIPLKLPPQAGQSRQKVIDLNVVAEGPTQTLVLSNWNPRASLYKQKSGAASTSTSTGFEVKEQDSDVTLKAEIRFAGIGLSLVNKQLKELIYLTLRDIDVTYKDSKLYNMLSTEIKWIQIDNQLYGGIFPLIFYPSVVPKTGKEMAAHPIFKAAITRVKDDSYGVLYIKYFTFLMQQMTIEIDEDFIFALLDFSKIPGASWTEEKEGKLCEENLDIPEPQQEQSSQDIYFELLHLQPMQFDLSFVRTERINAEDTGSSSSNPFMFAVNVLTMSIGNVNDAPIKYNALMLENARVSMGALISNIKSHYVQESLRQVHIVLGSADFLGNPVGLFNNISSGVADIFYEPYQGLVMTDRPQDLGIGIAKGASSFVKKSVFGFSDSMAKFTGSISKGLAAASLDKEFQDQRRMSRSRNRPKHALYGITSGGNAFATSVASGIGGLARHPMEGAEKEGALGFVKGVGKGVLGFATKPAIGAFDLASNLAEGVRNTTTVFDQEGLDRVRMPRFIGQDGIVRPYTQREALGQFWLKTLDNGKYFHEEYIAHLELASGTSQASRRQDEQNGSSSPPRLVMLTYNGILLVATKKLQTEWDVPLKDIQTISKERTGMSIVLKGGTNGPFMPIADEQSRNWFYRQVAVAVNAYNDKPYFLTNFLGFFLSAAAVPCAGTAPPAEGAFVLCAGLLLATVLAPPACLVLDGTVEAESFLDGAAGGVGREGAEGVEAAAGVEEEEVEEGGIARMVSCWSVVGRIERGKVGREEMGRGYVPFFVPIGVRAFFVVPMGVCPLLAAGLGALAAGAFFAGAGAVPLGFFAGVARLTGVGFFAAGAEVLVLFACWRRCLMSSPSSSSSSTTKWPSWICFPPLIPITSCGQALMTTTTSRSALKRTYSPFLPLGLSNLTSPLLVQGMFMKRLRGAGTELTVTSAPMPFGPLRPARSLSSFRARTRFSAQDPCSSQPSTPSCS</sequence>
<feature type="region of interest" description="Disordered" evidence="4">
    <location>
        <begin position="562"/>
        <end position="616"/>
    </location>
</feature>
<evidence type="ECO:0000259" key="8">
    <source>
        <dbReference type="Pfam" id="PF25036"/>
    </source>
</evidence>
<evidence type="ECO:0000256" key="5">
    <source>
        <dbReference type="SAM" id="Phobius"/>
    </source>
</evidence>